<dbReference type="InterPro" id="IPR056125">
    <property type="entry name" value="DUF7708"/>
</dbReference>
<evidence type="ECO:0000313" key="3">
    <source>
        <dbReference type="Proteomes" id="UP000652219"/>
    </source>
</evidence>
<keyword evidence="3" id="KW-1185">Reference proteome</keyword>
<feature type="domain" description="DUF7708" evidence="1">
    <location>
        <begin position="124"/>
        <end position="270"/>
    </location>
</feature>
<gene>
    <name evidence="2" type="ORF">CSOJ01_01974</name>
</gene>
<organism evidence="2 3">
    <name type="scientific">Colletotrichum sojae</name>
    <dbReference type="NCBI Taxonomy" id="2175907"/>
    <lineage>
        <taxon>Eukaryota</taxon>
        <taxon>Fungi</taxon>
        <taxon>Dikarya</taxon>
        <taxon>Ascomycota</taxon>
        <taxon>Pezizomycotina</taxon>
        <taxon>Sordariomycetes</taxon>
        <taxon>Hypocreomycetidae</taxon>
        <taxon>Glomerellales</taxon>
        <taxon>Glomerellaceae</taxon>
        <taxon>Colletotrichum</taxon>
        <taxon>Colletotrichum orchidearum species complex</taxon>
    </lineage>
</organism>
<sequence length="765" mass="86508">MQRKPTLNTVVFRTPSWSRVDGSPTSVSSPVIPWNPRDEVIRRFSDPAKEDDIQAAGSTYDQENTANLMLNRSAETSYARAVKSLQVLLKDEGALPAKSGKLELYQIANKIQDAKEGVLDKSKMQKFVKSLEHYQGVFDILSQADFSGLPLIWGGLKLMLLMSKNSSEVLSKVLDVVIDIGRSLERIRAYTKLYPIPRIVEFTTELYDAIVEFLEKVIKDSKKSTRRLTSAERAMSDFLQPFDVRYGDLLAKMRNIQVHITEDANVCLHVRQAMTSHSISKYQTLLPLQRLQMHQSYKAMAEDPSASLFQAIRKNLFHGFEVEAGYHQELESTYKTTTSKAWVEWFKMEQRYVPSGYSHETRVIQAECDAPDPQHALVWKKQQRTLASHVPSAYLIWTRGMTAQSAIASLVDQILFQKTEVMADAGLDLEQFREANNSPRALWNFFLYLATVLGGCMIYVTIGSVGDEEAAVVGKFVSMAKSWKGPAINVTLIHPFGEQFSRVDDVVNLDDKYDVHPSLTTTDAMHHVLALELGGSRRVSDTIQSLLWETAWREVRYAVIGIALAQVIDSIHIAARIVAQHAKEKRSEGRTKAFSETDAEHWVASVSKWTANKWSMDTLREQIQRHIDIVDIHLPPEIKRRLKKKLEHLMLAEEGEFGARQLSEAQRSAIWDDLQEAIRPGTRRMFCGRVEELLAAVLDDYRQQDPEGEGQSKTLFLYLVKEYFGKSGRWKDTFSEDASLVADGITEAIEIGFRGLVKALAGPGM</sequence>
<proteinExistence type="predicted"/>
<dbReference type="Proteomes" id="UP000652219">
    <property type="component" value="Unassembled WGS sequence"/>
</dbReference>
<evidence type="ECO:0000313" key="2">
    <source>
        <dbReference type="EMBL" id="KAF6818333.1"/>
    </source>
</evidence>
<reference evidence="2 3" key="1">
    <citation type="journal article" date="2020" name="Phytopathology">
        <title>Genome Sequence Resources of Colletotrichum truncatum, C. plurivorum, C. musicola, and C. sojae: Four Species Pathogenic to Soybean (Glycine max).</title>
        <authorList>
            <person name="Rogerio F."/>
            <person name="Boufleur T.R."/>
            <person name="Ciampi-Guillardi M."/>
            <person name="Sukno S.A."/>
            <person name="Thon M.R."/>
            <person name="Massola Junior N.S."/>
            <person name="Baroncelli R."/>
        </authorList>
    </citation>
    <scope>NUCLEOTIDE SEQUENCE [LARGE SCALE GENOMIC DNA]</scope>
    <source>
        <strain evidence="2 3">LFN0009</strain>
    </source>
</reference>
<evidence type="ECO:0000259" key="1">
    <source>
        <dbReference type="Pfam" id="PF24809"/>
    </source>
</evidence>
<dbReference type="Pfam" id="PF24809">
    <property type="entry name" value="DUF7708"/>
    <property type="match status" value="1"/>
</dbReference>
<comment type="caution">
    <text evidence="2">The sequence shown here is derived from an EMBL/GenBank/DDBJ whole genome shotgun (WGS) entry which is preliminary data.</text>
</comment>
<accession>A0A8H6JTE4</accession>
<dbReference type="AlphaFoldDB" id="A0A8H6JTE4"/>
<dbReference type="EMBL" id="WIGN01000016">
    <property type="protein sequence ID" value="KAF6818333.1"/>
    <property type="molecule type" value="Genomic_DNA"/>
</dbReference>
<name>A0A8H6JTE4_9PEZI</name>
<protein>
    <recommendedName>
        <fullName evidence="1">DUF7708 domain-containing protein</fullName>
    </recommendedName>
</protein>